<dbReference type="RefSeq" id="WP_086520763.1">
    <property type="nucleotide sequence ID" value="NZ_MDJW01000007.1"/>
</dbReference>
<keyword evidence="1" id="KW-0472">Membrane</keyword>
<feature type="transmembrane region" description="Helical" evidence="1">
    <location>
        <begin position="709"/>
        <end position="729"/>
    </location>
</feature>
<dbReference type="EMBL" id="MDJW01000007">
    <property type="protein sequence ID" value="OUE21591.1"/>
    <property type="molecule type" value="Genomic_DNA"/>
</dbReference>
<gene>
    <name evidence="2" type="ORF">BFL34_00949</name>
</gene>
<comment type="caution">
    <text evidence="2">The sequence shown here is derived from an EMBL/GenBank/DDBJ whole genome shotgun (WGS) entry which is preliminary data.</text>
</comment>
<dbReference type="AlphaFoldDB" id="A0A251YBH5"/>
<evidence type="ECO:0008006" key="4">
    <source>
        <dbReference type="Google" id="ProtNLM"/>
    </source>
</evidence>
<protein>
    <recommendedName>
        <fullName evidence="4">Integral membrane protein</fullName>
    </recommendedName>
</protein>
<feature type="transmembrane region" description="Helical" evidence="1">
    <location>
        <begin position="12"/>
        <end position="32"/>
    </location>
</feature>
<feature type="transmembrane region" description="Helical" evidence="1">
    <location>
        <begin position="178"/>
        <end position="205"/>
    </location>
</feature>
<evidence type="ECO:0000313" key="2">
    <source>
        <dbReference type="EMBL" id="OUE21591.1"/>
    </source>
</evidence>
<proteinExistence type="predicted"/>
<feature type="transmembrane region" description="Helical" evidence="1">
    <location>
        <begin position="342"/>
        <end position="359"/>
    </location>
</feature>
<feature type="transmembrane region" description="Helical" evidence="1">
    <location>
        <begin position="217"/>
        <end position="236"/>
    </location>
</feature>
<evidence type="ECO:0000256" key="1">
    <source>
        <dbReference type="SAM" id="Phobius"/>
    </source>
</evidence>
<reference evidence="2 3" key="1">
    <citation type="submission" date="2016-08" db="EMBL/GenBank/DDBJ databases">
        <title>Genome sequence of Clavibacter michiganensis spp strain CFBP7494.</title>
        <authorList>
            <person name="Thapa S.P."/>
            <person name="Coaker G."/>
            <person name="Jacques M.-A."/>
        </authorList>
    </citation>
    <scope>NUCLEOTIDE SEQUENCE [LARGE SCALE GENOMIC DNA]</scope>
    <source>
        <strain evidence="2">CFBP7494</strain>
    </source>
</reference>
<keyword evidence="1" id="KW-1133">Transmembrane helix</keyword>
<name>A0A251YBH5_9MICO</name>
<accession>A0A251YBH5</accession>
<feature type="transmembrane region" description="Helical" evidence="1">
    <location>
        <begin position="371"/>
        <end position="387"/>
    </location>
</feature>
<dbReference type="Proteomes" id="UP000194837">
    <property type="component" value="Unassembled WGS sequence"/>
</dbReference>
<feature type="transmembrane region" description="Helical" evidence="1">
    <location>
        <begin position="278"/>
        <end position="301"/>
    </location>
</feature>
<keyword evidence="1" id="KW-0812">Transmembrane</keyword>
<feature type="transmembrane region" description="Helical" evidence="1">
    <location>
        <begin position="128"/>
        <end position="158"/>
    </location>
</feature>
<feature type="transmembrane region" description="Helical" evidence="1">
    <location>
        <begin position="442"/>
        <end position="461"/>
    </location>
</feature>
<feature type="transmembrane region" description="Helical" evidence="1">
    <location>
        <begin position="94"/>
        <end position="116"/>
    </location>
</feature>
<sequence>MRSKLLWPTAAVAATVVGAIIPMLFFTGYYFVNDTEAGAYGQWFEIGRRILDGNWSLLNPTVWQSGNYQAEGAWGIYSPFLWAVGLGSQLMSNAALYSTIVKLVCLAIASAGLYVLARAYGVTRPWAAVVGTAVPLAGFTLYFDAPSWVNGLMAWAFWPLAVGLSRRVVRAGANPVGAVLAAVTVVGIGYAAATLMLAAALGALLVEALIRRRRPEVLRALGLSVIAGLFAVLVHLPGVLTSSVSGRSTSIGNDGFLTVDLSDLAISGMPMGSPFMDYYVGNIPGAPITYISWLLPLLVLIDWRRLWALLRGRPSILIIGVAAIAGVLAPSEIGPLRYPVRIVPYLTAVILVVLALGFSRSMRRVLTRRHLYAAWAIVAVNGALLLTQDPRALKPAIVAVALVGALVLLVYGLAVGWRPRRGPAMLGRVADRARATRRSRSAAMAVVAIVGTVALLVPQHYRSPKSPLETYDLPADVSAYSTQLPRAEGDILVVGFPQTTDYAETLLGNSWYVTGKPVQNAYSSVYYPGYGNKVCMQFNGLTCGALYERLFQPVKGSDTGVDLVDLIGASTVQVIKAQRGSDPAKTVARSDWEDVPSGWSVVEDTPTTRTIVRDTPLKGAGGVAWTSDGTRVTLLHDDPMGSTFRVDAAPADGGTVAMALIPWPGYQVSGAELRAKPVDGFLLGVDVSAADVGKTVTVSFWSPGWQVQVASAALVVLLTAAWAIGRLVVRRRRRVTAR</sequence>
<feature type="transmembrane region" description="Helical" evidence="1">
    <location>
        <begin position="313"/>
        <end position="330"/>
    </location>
</feature>
<evidence type="ECO:0000313" key="3">
    <source>
        <dbReference type="Proteomes" id="UP000194837"/>
    </source>
</evidence>
<organism evidence="2 3">
    <name type="scientific">Clavibacter michiganensis</name>
    <dbReference type="NCBI Taxonomy" id="28447"/>
    <lineage>
        <taxon>Bacteria</taxon>
        <taxon>Bacillati</taxon>
        <taxon>Actinomycetota</taxon>
        <taxon>Actinomycetes</taxon>
        <taxon>Micrococcales</taxon>
        <taxon>Microbacteriaceae</taxon>
        <taxon>Clavibacter</taxon>
    </lineage>
</organism>
<feature type="transmembrane region" description="Helical" evidence="1">
    <location>
        <begin position="393"/>
        <end position="417"/>
    </location>
</feature>